<reference evidence="2 3" key="1">
    <citation type="submission" date="2019-03" db="EMBL/GenBank/DDBJ databases">
        <title>First draft genome of Liparis tanakae, snailfish: a comprehensive survey of snailfish specific genes.</title>
        <authorList>
            <person name="Kim W."/>
            <person name="Song I."/>
            <person name="Jeong J.-H."/>
            <person name="Kim D."/>
            <person name="Kim S."/>
            <person name="Ryu S."/>
            <person name="Song J.Y."/>
            <person name="Lee S.K."/>
        </authorList>
    </citation>
    <scope>NUCLEOTIDE SEQUENCE [LARGE SCALE GENOMIC DNA]</scope>
    <source>
        <tissue evidence="2">Muscle</tissue>
    </source>
</reference>
<feature type="region of interest" description="Disordered" evidence="1">
    <location>
        <begin position="31"/>
        <end position="52"/>
    </location>
</feature>
<dbReference type="Proteomes" id="UP000314294">
    <property type="component" value="Unassembled WGS sequence"/>
</dbReference>
<comment type="caution">
    <text evidence="2">The sequence shown here is derived from an EMBL/GenBank/DDBJ whole genome shotgun (WGS) entry which is preliminary data.</text>
</comment>
<dbReference type="AlphaFoldDB" id="A0A4Z2F4V3"/>
<gene>
    <name evidence="2" type="ORF">EYF80_054051</name>
</gene>
<evidence type="ECO:0000313" key="2">
    <source>
        <dbReference type="EMBL" id="TNN35781.1"/>
    </source>
</evidence>
<accession>A0A4Z2F4V3</accession>
<evidence type="ECO:0000313" key="3">
    <source>
        <dbReference type="Proteomes" id="UP000314294"/>
    </source>
</evidence>
<protein>
    <submittedName>
        <fullName evidence="2">Uncharacterized protein</fullName>
    </submittedName>
</protein>
<evidence type="ECO:0000256" key="1">
    <source>
        <dbReference type="SAM" id="MobiDB-lite"/>
    </source>
</evidence>
<feature type="compositionally biased region" description="Basic and acidic residues" evidence="1">
    <location>
        <begin position="41"/>
        <end position="52"/>
    </location>
</feature>
<organism evidence="2 3">
    <name type="scientific">Liparis tanakae</name>
    <name type="common">Tanaka's snailfish</name>
    <dbReference type="NCBI Taxonomy" id="230148"/>
    <lineage>
        <taxon>Eukaryota</taxon>
        <taxon>Metazoa</taxon>
        <taxon>Chordata</taxon>
        <taxon>Craniata</taxon>
        <taxon>Vertebrata</taxon>
        <taxon>Euteleostomi</taxon>
        <taxon>Actinopterygii</taxon>
        <taxon>Neopterygii</taxon>
        <taxon>Teleostei</taxon>
        <taxon>Neoteleostei</taxon>
        <taxon>Acanthomorphata</taxon>
        <taxon>Eupercaria</taxon>
        <taxon>Perciformes</taxon>
        <taxon>Cottioidei</taxon>
        <taxon>Cottales</taxon>
        <taxon>Liparidae</taxon>
        <taxon>Liparis</taxon>
    </lineage>
</organism>
<name>A0A4Z2F4V3_9TELE</name>
<keyword evidence="3" id="KW-1185">Reference proteome</keyword>
<dbReference type="EMBL" id="SRLO01001709">
    <property type="protein sequence ID" value="TNN35781.1"/>
    <property type="molecule type" value="Genomic_DNA"/>
</dbReference>
<sequence>MGRILRCFFMPQRDRDLACSCRRDTTFSTSSWGGATTGRQRIHEEKKKKEEGKCRVKSSEPLTCPVRNANTSPSSSVSWIFSTVSTVAFT</sequence>
<proteinExistence type="predicted"/>